<protein>
    <submittedName>
        <fullName evidence="3">OmpA family protein</fullName>
    </submittedName>
</protein>
<dbReference type="InterPro" id="IPR050330">
    <property type="entry name" value="Bact_OuterMem_StrucFunc"/>
</dbReference>
<dbReference type="Gene3D" id="3.30.1330.60">
    <property type="entry name" value="OmpA-like domain"/>
    <property type="match status" value="2"/>
</dbReference>
<keyword evidence="4" id="KW-1185">Reference proteome</keyword>
<dbReference type="RefSeq" id="WP_144333970.1">
    <property type="nucleotide sequence ID" value="NZ_VLPL01000008.1"/>
</dbReference>
<sequence length="253" mass="28710">MGIKRLLVFITVLFLQESDAFSQEFIQTKRLDSLSVFFKFGSYEVQNPQRLIARCSRIKATSGKIKITSYTDTIGSQKSNQKLAAKRLNSVSKILRSTSLSSFAIDSINKNEQRDLKKKLNDSTFRRVDIVIYSVENKFKLNSPINLDINFVSETDKIVPESSENLKILLSIIRGDSTLNVQLNGHVCCRPGQELSEKRALAVKKYLVSNGIKSNRIECKGFSNSIPLFPRTDIQNVHKNMRVEVIFTKPKTN</sequence>
<dbReference type="EMBL" id="VLPL01000008">
    <property type="protein sequence ID" value="TSJ41159.1"/>
    <property type="molecule type" value="Genomic_DNA"/>
</dbReference>
<evidence type="ECO:0000259" key="2">
    <source>
        <dbReference type="PROSITE" id="PS51123"/>
    </source>
</evidence>
<dbReference type="PROSITE" id="PS51123">
    <property type="entry name" value="OMPA_2"/>
    <property type="match status" value="1"/>
</dbReference>
<evidence type="ECO:0000313" key="4">
    <source>
        <dbReference type="Proteomes" id="UP000316008"/>
    </source>
</evidence>
<dbReference type="OrthoDB" id="9782229at2"/>
<dbReference type="GO" id="GO:0016020">
    <property type="term" value="C:membrane"/>
    <property type="evidence" value="ECO:0007669"/>
    <property type="project" value="UniProtKB-UniRule"/>
</dbReference>
<dbReference type="SUPFAM" id="SSF103088">
    <property type="entry name" value="OmpA-like"/>
    <property type="match status" value="2"/>
</dbReference>
<proteinExistence type="predicted"/>
<dbReference type="PANTHER" id="PTHR30329">
    <property type="entry name" value="STATOR ELEMENT OF FLAGELLAR MOTOR COMPLEX"/>
    <property type="match status" value="1"/>
</dbReference>
<name>A0A556MN26_9FLAO</name>
<organism evidence="3 4">
    <name type="scientific">Fluviicola chungangensis</name>
    <dbReference type="NCBI Taxonomy" id="2597671"/>
    <lineage>
        <taxon>Bacteria</taxon>
        <taxon>Pseudomonadati</taxon>
        <taxon>Bacteroidota</taxon>
        <taxon>Flavobacteriia</taxon>
        <taxon>Flavobacteriales</taxon>
        <taxon>Crocinitomicaceae</taxon>
        <taxon>Fluviicola</taxon>
    </lineage>
</organism>
<comment type="caution">
    <text evidence="3">The sequence shown here is derived from an EMBL/GenBank/DDBJ whole genome shotgun (WGS) entry which is preliminary data.</text>
</comment>
<dbReference type="InterPro" id="IPR036737">
    <property type="entry name" value="OmpA-like_sf"/>
</dbReference>
<dbReference type="CDD" id="cd07185">
    <property type="entry name" value="OmpA_C-like"/>
    <property type="match status" value="1"/>
</dbReference>
<accession>A0A556MN26</accession>
<dbReference type="PANTHER" id="PTHR30329:SF21">
    <property type="entry name" value="LIPOPROTEIN YIAD-RELATED"/>
    <property type="match status" value="1"/>
</dbReference>
<gene>
    <name evidence="3" type="ORF">FO442_14700</name>
</gene>
<evidence type="ECO:0000313" key="3">
    <source>
        <dbReference type="EMBL" id="TSJ41159.1"/>
    </source>
</evidence>
<dbReference type="Proteomes" id="UP000316008">
    <property type="component" value="Unassembled WGS sequence"/>
</dbReference>
<dbReference type="Pfam" id="PF00691">
    <property type="entry name" value="OmpA"/>
    <property type="match status" value="2"/>
</dbReference>
<dbReference type="AlphaFoldDB" id="A0A556MN26"/>
<dbReference type="InterPro" id="IPR006665">
    <property type="entry name" value="OmpA-like"/>
</dbReference>
<feature type="domain" description="OmpA-like" evidence="2">
    <location>
        <begin position="138"/>
        <end position="251"/>
    </location>
</feature>
<evidence type="ECO:0000256" key="1">
    <source>
        <dbReference type="PROSITE-ProRule" id="PRU00473"/>
    </source>
</evidence>
<keyword evidence="1" id="KW-0472">Membrane</keyword>
<reference evidence="3 4" key="1">
    <citation type="submission" date="2019-07" db="EMBL/GenBank/DDBJ databases">
        <authorList>
            <person name="Huq M.A."/>
        </authorList>
    </citation>
    <scope>NUCLEOTIDE SEQUENCE [LARGE SCALE GENOMIC DNA]</scope>
    <source>
        <strain evidence="3 4">MAH-3</strain>
    </source>
</reference>